<reference evidence="2" key="1">
    <citation type="journal article" date="2020" name="Mol. Plant Microbe Interact.">
        <title>Genome Sequence of the Biocontrol Agent Coniothyrium minitans strain Conio (IMI 134523).</title>
        <authorList>
            <person name="Patel D."/>
            <person name="Shittu T.A."/>
            <person name="Baroncelli R."/>
            <person name="Muthumeenakshi S."/>
            <person name="Osborne T.H."/>
            <person name="Janganan T.K."/>
            <person name="Sreenivasaprasad S."/>
        </authorList>
    </citation>
    <scope>NUCLEOTIDE SEQUENCE</scope>
    <source>
        <strain evidence="2">Conio</strain>
    </source>
</reference>
<feature type="chain" id="PRO_5040291456" evidence="1">
    <location>
        <begin position="22"/>
        <end position="181"/>
    </location>
</feature>
<dbReference type="Proteomes" id="UP000756921">
    <property type="component" value="Unassembled WGS sequence"/>
</dbReference>
<keyword evidence="1" id="KW-0732">Signal</keyword>
<gene>
    <name evidence="2" type="ORF">PMIN01_05313</name>
</gene>
<sequence>MHLLTTFFLCLGISIIAMTAGIPPNIVTATFIPNDATGLVATPTIAQEPNLISPNMAPIVSGTPEPHIPPPKACGQAVQMTFIGSTWILPNACHPFTERGDIPAPVSTRATRTARAARSGSKFCLEGEVRVQMLMRERSGSDCTGKVAWSGKIPSGLSQLKFPFGQQPYSYECLDFESNWP</sequence>
<comment type="caution">
    <text evidence="2">The sequence shown here is derived from an EMBL/GenBank/DDBJ whole genome shotgun (WGS) entry which is preliminary data.</text>
</comment>
<proteinExistence type="predicted"/>
<dbReference type="AlphaFoldDB" id="A0A9P6GLC6"/>
<evidence type="ECO:0000313" key="3">
    <source>
        <dbReference type="Proteomes" id="UP000756921"/>
    </source>
</evidence>
<organism evidence="2 3">
    <name type="scientific">Paraphaeosphaeria minitans</name>
    <dbReference type="NCBI Taxonomy" id="565426"/>
    <lineage>
        <taxon>Eukaryota</taxon>
        <taxon>Fungi</taxon>
        <taxon>Dikarya</taxon>
        <taxon>Ascomycota</taxon>
        <taxon>Pezizomycotina</taxon>
        <taxon>Dothideomycetes</taxon>
        <taxon>Pleosporomycetidae</taxon>
        <taxon>Pleosporales</taxon>
        <taxon>Massarineae</taxon>
        <taxon>Didymosphaeriaceae</taxon>
        <taxon>Paraphaeosphaeria</taxon>
    </lineage>
</organism>
<accession>A0A9P6GLC6</accession>
<evidence type="ECO:0000256" key="1">
    <source>
        <dbReference type="SAM" id="SignalP"/>
    </source>
</evidence>
<name>A0A9P6GLC6_9PLEO</name>
<keyword evidence="3" id="KW-1185">Reference proteome</keyword>
<dbReference type="OrthoDB" id="3789915at2759"/>
<dbReference type="EMBL" id="WJXW01000004">
    <property type="protein sequence ID" value="KAF9737534.1"/>
    <property type="molecule type" value="Genomic_DNA"/>
</dbReference>
<evidence type="ECO:0000313" key="2">
    <source>
        <dbReference type="EMBL" id="KAF9737534.1"/>
    </source>
</evidence>
<protein>
    <submittedName>
        <fullName evidence="2">Uncharacterized protein</fullName>
    </submittedName>
</protein>
<feature type="signal peptide" evidence="1">
    <location>
        <begin position="1"/>
        <end position="21"/>
    </location>
</feature>